<dbReference type="PANTHER" id="PTHR48090:SF3">
    <property type="entry name" value="UNDECAPRENYL-PHOSPHATE 4-DEOXY-4-FORMAMIDO-L-ARABINOSE TRANSFERASE"/>
    <property type="match status" value="1"/>
</dbReference>
<keyword evidence="1" id="KW-1003">Cell membrane</keyword>
<evidence type="ECO:0000256" key="7">
    <source>
        <dbReference type="ARBA" id="ARBA00023136"/>
    </source>
</evidence>
<evidence type="ECO:0000256" key="6">
    <source>
        <dbReference type="ARBA" id="ARBA00022989"/>
    </source>
</evidence>
<comment type="caution">
    <text evidence="10">The sequence shown here is derived from an EMBL/GenBank/DDBJ whole genome shotgun (WGS) entry which is preliminary data.</text>
</comment>
<keyword evidence="11" id="KW-1185">Reference proteome</keyword>
<feature type="transmembrane region" description="Helical" evidence="8">
    <location>
        <begin position="256"/>
        <end position="280"/>
    </location>
</feature>
<dbReference type="EMBL" id="JAEVLS010000006">
    <property type="protein sequence ID" value="MBM0107989.1"/>
    <property type="molecule type" value="Genomic_DNA"/>
</dbReference>
<evidence type="ECO:0000256" key="5">
    <source>
        <dbReference type="ARBA" id="ARBA00022985"/>
    </source>
</evidence>
<accession>A0ABS1X445</accession>
<evidence type="ECO:0000256" key="3">
    <source>
        <dbReference type="ARBA" id="ARBA00022679"/>
    </source>
</evidence>
<feature type="transmembrane region" description="Helical" evidence="8">
    <location>
        <begin position="286"/>
        <end position="311"/>
    </location>
</feature>
<reference evidence="10 11" key="1">
    <citation type="journal article" date="2021" name="Int. J. Syst. Evol. Microbiol.">
        <title>Steroidobacter gossypii sp. nov., isolated from soil of cotton cropping field.</title>
        <authorList>
            <person name="Huang R."/>
            <person name="Yang S."/>
            <person name="Zhen C."/>
            <person name="Liu W."/>
        </authorList>
    </citation>
    <scope>NUCLEOTIDE SEQUENCE [LARGE SCALE GENOMIC DNA]</scope>
    <source>
        <strain evidence="10 11">S1-65</strain>
    </source>
</reference>
<evidence type="ECO:0000256" key="4">
    <source>
        <dbReference type="ARBA" id="ARBA00022692"/>
    </source>
</evidence>
<organism evidence="10 11">
    <name type="scientific">Steroidobacter gossypii</name>
    <dbReference type="NCBI Taxonomy" id="2805490"/>
    <lineage>
        <taxon>Bacteria</taxon>
        <taxon>Pseudomonadati</taxon>
        <taxon>Pseudomonadota</taxon>
        <taxon>Gammaproteobacteria</taxon>
        <taxon>Steroidobacterales</taxon>
        <taxon>Steroidobacteraceae</taxon>
        <taxon>Steroidobacter</taxon>
    </lineage>
</organism>
<name>A0ABS1X445_9GAMM</name>
<evidence type="ECO:0000313" key="11">
    <source>
        <dbReference type="Proteomes" id="UP000661077"/>
    </source>
</evidence>
<gene>
    <name evidence="10" type="ORF">JM946_24935</name>
</gene>
<evidence type="ECO:0000259" key="9">
    <source>
        <dbReference type="Pfam" id="PF00535"/>
    </source>
</evidence>
<evidence type="ECO:0000256" key="8">
    <source>
        <dbReference type="SAM" id="Phobius"/>
    </source>
</evidence>
<dbReference type="Gene3D" id="3.90.550.10">
    <property type="entry name" value="Spore Coat Polysaccharide Biosynthesis Protein SpsA, Chain A"/>
    <property type="match status" value="1"/>
</dbReference>
<keyword evidence="7 8" id="KW-0472">Membrane</keyword>
<feature type="domain" description="Glycosyltransferase 2-like" evidence="9">
    <location>
        <begin position="27"/>
        <end position="188"/>
    </location>
</feature>
<protein>
    <submittedName>
        <fullName evidence="10">Glycosyltransferase family 2 protein</fullName>
    </submittedName>
</protein>
<dbReference type="SUPFAM" id="SSF53448">
    <property type="entry name" value="Nucleotide-diphospho-sugar transferases"/>
    <property type="match status" value="1"/>
</dbReference>
<proteinExistence type="predicted"/>
<dbReference type="PANTHER" id="PTHR48090">
    <property type="entry name" value="UNDECAPRENYL-PHOSPHATE 4-DEOXY-4-FORMAMIDO-L-ARABINOSE TRANSFERASE-RELATED"/>
    <property type="match status" value="1"/>
</dbReference>
<keyword evidence="6 8" id="KW-1133">Transmembrane helix</keyword>
<keyword evidence="4 8" id="KW-0812">Transmembrane</keyword>
<evidence type="ECO:0000313" key="10">
    <source>
        <dbReference type="EMBL" id="MBM0107989.1"/>
    </source>
</evidence>
<dbReference type="Pfam" id="PF00535">
    <property type="entry name" value="Glycos_transf_2"/>
    <property type="match status" value="1"/>
</dbReference>
<dbReference type="RefSeq" id="WP_203170096.1">
    <property type="nucleotide sequence ID" value="NZ_JAEVLS010000006.1"/>
</dbReference>
<keyword evidence="3" id="KW-0808">Transferase</keyword>
<dbReference type="Proteomes" id="UP000661077">
    <property type="component" value="Unassembled WGS sequence"/>
</dbReference>
<keyword evidence="5" id="KW-0448">Lipopolysaccharide biosynthesis</keyword>
<keyword evidence="2" id="KW-0328">Glycosyltransferase</keyword>
<evidence type="ECO:0000256" key="1">
    <source>
        <dbReference type="ARBA" id="ARBA00022475"/>
    </source>
</evidence>
<dbReference type="InterPro" id="IPR029044">
    <property type="entry name" value="Nucleotide-diphossugar_trans"/>
</dbReference>
<evidence type="ECO:0000256" key="2">
    <source>
        <dbReference type="ARBA" id="ARBA00022676"/>
    </source>
</evidence>
<dbReference type="InterPro" id="IPR001173">
    <property type="entry name" value="Glyco_trans_2-like"/>
</dbReference>
<dbReference type="InterPro" id="IPR050256">
    <property type="entry name" value="Glycosyltransferase_2"/>
</dbReference>
<sequence>MTGAKVTTDRDLPAAVAADTTPRPRLSVIVPLYNEQESIRPLYAAIVQALGDIGCSFEMVFVDDGSRDDTAEIARQIARFDSRLRLVKFRRNYGQTPAMAAGIEHARGEILVTMDGDLQNDPADIKLLLEQIEAGFDIVVGWRHNRQDKLVTRKIPSRIANVLIGKVTGVPIRDNGCSLKAFRAELIKSIPLYSEMHRFIPAMASIAGPRVAQIRVRHHARRYGQSKYGLSRIYKVLLDLMVIKTVTTFASRPLRWFALLSVPLFLAAFAMLAHTFISLLTNRSELSLPLAGTGIIFLASATLLLCSGALAELIYSRGDIRDNEFFRLTQIIQRQPSDKPKARPTQPVTTISS</sequence>
<dbReference type="CDD" id="cd04187">
    <property type="entry name" value="DPM1_like_bac"/>
    <property type="match status" value="1"/>
</dbReference>